<reference evidence="2 3" key="1">
    <citation type="submission" date="2024-01" db="EMBL/GenBank/DDBJ databases">
        <title>The genomes of 5 underutilized Papilionoideae crops provide insights into root nodulation and disease resistanc.</title>
        <authorList>
            <person name="Yuan L."/>
        </authorList>
    </citation>
    <scope>NUCLEOTIDE SEQUENCE [LARGE SCALE GENOMIC DNA]</scope>
    <source>
        <strain evidence="2">ZHUSHIDOU_FW_LH</strain>
        <tissue evidence="2">Leaf</tissue>
    </source>
</reference>
<protein>
    <submittedName>
        <fullName evidence="2">Uncharacterized protein</fullName>
    </submittedName>
</protein>
<keyword evidence="1" id="KW-1133">Transmembrane helix</keyword>
<evidence type="ECO:0000313" key="2">
    <source>
        <dbReference type="EMBL" id="KAK7256237.1"/>
    </source>
</evidence>
<sequence length="81" mass="9723">MSIICSVVKCFSFPQVYEHILPTYFWPFCCLKTSFLQFISKLKHCKTCKFLLIVNFLYLDLCIACLVEHWRIFTLPKYQMV</sequence>
<gene>
    <name evidence="2" type="ORF">RIF29_29676</name>
</gene>
<keyword evidence="3" id="KW-1185">Reference proteome</keyword>
<evidence type="ECO:0000313" key="3">
    <source>
        <dbReference type="Proteomes" id="UP001372338"/>
    </source>
</evidence>
<evidence type="ECO:0000256" key="1">
    <source>
        <dbReference type="SAM" id="Phobius"/>
    </source>
</evidence>
<accession>A0AAN9HW38</accession>
<organism evidence="2 3">
    <name type="scientific">Crotalaria pallida</name>
    <name type="common">Smooth rattlebox</name>
    <name type="synonym">Crotalaria striata</name>
    <dbReference type="NCBI Taxonomy" id="3830"/>
    <lineage>
        <taxon>Eukaryota</taxon>
        <taxon>Viridiplantae</taxon>
        <taxon>Streptophyta</taxon>
        <taxon>Embryophyta</taxon>
        <taxon>Tracheophyta</taxon>
        <taxon>Spermatophyta</taxon>
        <taxon>Magnoliopsida</taxon>
        <taxon>eudicotyledons</taxon>
        <taxon>Gunneridae</taxon>
        <taxon>Pentapetalae</taxon>
        <taxon>rosids</taxon>
        <taxon>fabids</taxon>
        <taxon>Fabales</taxon>
        <taxon>Fabaceae</taxon>
        <taxon>Papilionoideae</taxon>
        <taxon>50 kb inversion clade</taxon>
        <taxon>genistoids sensu lato</taxon>
        <taxon>core genistoids</taxon>
        <taxon>Crotalarieae</taxon>
        <taxon>Crotalaria</taxon>
    </lineage>
</organism>
<feature type="transmembrane region" description="Helical" evidence="1">
    <location>
        <begin position="50"/>
        <end position="72"/>
    </location>
</feature>
<proteinExistence type="predicted"/>
<keyword evidence="1" id="KW-0472">Membrane</keyword>
<dbReference type="EMBL" id="JAYWIO010000006">
    <property type="protein sequence ID" value="KAK7256237.1"/>
    <property type="molecule type" value="Genomic_DNA"/>
</dbReference>
<dbReference type="AlphaFoldDB" id="A0AAN9HW38"/>
<dbReference type="Proteomes" id="UP001372338">
    <property type="component" value="Unassembled WGS sequence"/>
</dbReference>
<comment type="caution">
    <text evidence="2">The sequence shown here is derived from an EMBL/GenBank/DDBJ whole genome shotgun (WGS) entry which is preliminary data.</text>
</comment>
<keyword evidence="1" id="KW-0812">Transmembrane</keyword>
<name>A0AAN9HW38_CROPI</name>